<evidence type="ECO:0000256" key="4">
    <source>
        <dbReference type="RuleBase" id="RU003690"/>
    </source>
</evidence>
<dbReference type="PRINTS" id="PR00131">
    <property type="entry name" value="GLHYDRLASE1"/>
</dbReference>
<evidence type="ECO:0000256" key="3">
    <source>
        <dbReference type="ARBA" id="ARBA00023295"/>
    </source>
</evidence>
<dbReference type="Pfam" id="PF00232">
    <property type="entry name" value="Glyco_hydro_1"/>
    <property type="match status" value="1"/>
</dbReference>
<dbReference type="InterPro" id="IPR001360">
    <property type="entry name" value="Glyco_hydro_1"/>
</dbReference>
<dbReference type="AlphaFoldDB" id="A0A6A2Z4B7"/>
<reference evidence="6" key="1">
    <citation type="submission" date="2019-09" db="EMBL/GenBank/DDBJ databases">
        <title>Draft genome information of white flower Hibiscus syriacus.</title>
        <authorList>
            <person name="Kim Y.-M."/>
        </authorList>
    </citation>
    <scope>NUCLEOTIDE SEQUENCE [LARGE SCALE GENOMIC DNA]</scope>
    <source>
        <strain evidence="6">YM2019G1</strain>
    </source>
</reference>
<name>A0A6A2Z4B7_HIBSY</name>
<dbReference type="GO" id="GO:0047782">
    <property type="term" value="F:coniferin beta-glucosidase activity"/>
    <property type="evidence" value="ECO:0007669"/>
    <property type="project" value="UniProtKB-ARBA"/>
</dbReference>
<evidence type="ECO:0000256" key="2">
    <source>
        <dbReference type="ARBA" id="ARBA00022801"/>
    </source>
</evidence>
<dbReference type="GO" id="GO:0005975">
    <property type="term" value="P:carbohydrate metabolic process"/>
    <property type="evidence" value="ECO:0007669"/>
    <property type="project" value="InterPro"/>
</dbReference>
<evidence type="ECO:0000256" key="1">
    <source>
        <dbReference type="ARBA" id="ARBA00010838"/>
    </source>
</evidence>
<keyword evidence="2" id="KW-0378">Hydrolase</keyword>
<evidence type="ECO:0000313" key="7">
    <source>
        <dbReference type="Proteomes" id="UP000436088"/>
    </source>
</evidence>
<dbReference type="Proteomes" id="UP000436088">
    <property type="component" value="Unassembled WGS sequence"/>
</dbReference>
<accession>A0A6A2Z4B7</accession>
<proteinExistence type="inferred from homology"/>
<dbReference type="PANTHER" id="PTHR10353:SF154">
    <property type="entry name" value="BETA-GLUCOSIDASE 9-RELATED"/>
    <property type="match status" value="1"/>
</dbReference>
<keyword evidence="3" id="KW-0326">Glycosidase</keyword>
<organism evidence="6 7">
    <name type="scientific">Hibiscus syriacus</name>
    <name type="common">Rose of Sharon</name>
    <dbReference type="NCBI Taxonomy" id="106335"/>
    <lineage>
        <taxon>Eukaryota</taxon>
        <taxon>Viridiplantae</taxon>
        <taxon>Streptophyta</taxon>
        <taxon>Embryophyta</taxon>
        <taxon>Tracheophyta</taxon>
        <taxon>Spermatophyta</taxon>
        <taxon>Magnoliopsida</taxon>
        <taxon>eudicotyledons</taxon>
        <taxon>Gunneridae</taxon>
        <taxon>Pentapetalae</taxon>
        <taxon>rosids</taxon>
        <taxon>malvids</taxon>
        <taxon>Malvales</taxon>
        <taxon>Malvaceae</taxon>
        <taxon>Malvoideae</taxon>
        <taxon>Hibiscus</taxon>
    </lineage>
</organism>
<keyword evidence="7" id="KW-1185">Reference proteome</keyword>
<dbReference type="Gene3D" id="3.20.20.80">
    <property type="entry name" value="Glycosidases"/>
    <property type="match status" value="1"/>
</dbReference>
<dbReference type="SUPFAM" id="SSF51445">
    <property type="entry name" value="(Trans)glycosidases"/>
    <property type="match status" value="1"/>
</dbReference>
<feature type="chain" id="PRO_5025640816" evidence="5">
    <location>
        <begin position="32"/>
        <end position="518"/>
    </location>
</feature>
<gene>
    <name evidence="6" type="ORF">F3Y22_tig00111071pilonHSYRG00002</name>
</gene>
<feature type="signal peptide" evidence="5">
    <location>
        <begin position="1"/>
        <end position="31"/>
    </location>
</feature>
<dbReference type="InterPro" id="IPR017853">
    <property type="entry name" value="GH"/>
</dbReference>
<evidence type="ECO:0000313" key="6">
    <source>
        <dbReference type="EMBL" id="KAE8686210.1"/>
    </source>
</evidence>
<comment type="similarity">
    <text evidence="1 4">Belongs to the glycosyl hydrolase 1 family.</text>
</comment>
<evidence type="ECO:0000256" key="5">
    <source>
        <dbReference type="SAM" id="SignalP"/>
    </source>
</evidence>
<dbReference type="FunFam" id="3.20.20.80:FF:000020">
    <property type="entry name" value="Beta-glucosidase 12"/>
    <property type="match status" value="1"/>
</dbReference>
<dbReference type="OrthoDB" id="65569at2759"/>
<protein>
    <submittedName>
        <fullName evidence="6">Beta-glucosidase 16</fullName>
    </submittedName>
</protein>
<keyword evidence="5" id="KW-0732">Signal</keyword>
<dbReference type="EMBL" id="VEPZ02001221">
    <property type="protein sequence ID" value="KAE8686210.1"/>
    <property type="molecule type" value="Genomic_DNA"/>
</dbReference>
<sequence>MISFSIASAGNSHRTLIFAVAFALLVHSGITHESFADVKRSDFPADFVFGVATAAAQIEGSPKSEGKGPSVWDQFQRQFPWKIADHSTLDVAIDSYRRYKEDALALKYLGVDAYRFSIPWTRILPNGTLSGGINQKGIDHYNNLIDELIKIGVKPFVTLLHFDSPEALENMYGGFLNRNIVEDFKNYAEICFKTFGDRVKHWITVNEPFIIAKFGYTTGSAPPGRCSDRKQCPYGNSATEPYIAIHNLLLAHATAAKLYKEKYQEEQGGVIGMSNVAQYYEPYSNTLADKRAAKRAMDFDLGWYMEPLVQGKYPSIMKKMVKDRLPVFTKEEKKLVKGSFDFIGLNYYTSRYSKNIPTFPKGTPVSPFTDQHVNATVEKDGVLIGPKSEGSSYIYIYPKGLRKILKYVKKHYGEKIAIYISENGVTEKRNDTVLTKRVLNDQHRIEFVQKHLQEITKAIENGVNVKGYFYWSLFDDFEWTEGYGIRFGLYYVDFADNLKRIPKQSALWYHNFIKGDQK</sequence>
<dbReference type="PANTHER" id="PTHR10353">
    <property type="entry name" value="GLYCOSYL HYDROLASE"/>
    <property type="match status" value="1"/>
</dbReference>
<comment type="caution">
    <text evidence="6">The sequence shown here is derived from an EMBL/GenBank/DDBJ whole genome shotgun (WGS) entry which is preliminary data.</text>
</comment>